<accession>M6BEQ4</accession>
<protein>
    <recommendedName>
        <fullName evidence="2">GHKL domain protein</fullName>
    </recommendedName>
</protein>
<dbReference type="Gene3D" id="3.30.565.10">
    <property type="entry name" value="Histidine kinase-like ATPase, C-terminal domain"/>
    <property type="match status" value="1"/>
</dbReference>
<reference evidence="1" key="1">
    <citation type="submission" date="2013-01" db="EMBL/GenBank/DDBJ databases">
        <authorList>
            <person name="Harkins D.M."/>
            <person name="Durkin A.S."/>
            <person name="Brinkac L.M."/>
            <person name="Haft D.H."/>
            <person name="Selengut J.D."/>
            <person name="Sanka R."/>
            <person name="DePew J."/>
            <person name="Purushe J."/>
            <person name="Galloway R.L."/>
            <person name="Vinetz J.M."/>
            <person name="Sutton G.G."/>
            <person name="Nierman W.C."/>
            <person name="Fouts D.E."/>
        </authorList>
    </citation>
    <scope>NUCLEOTIDE SEQUENCE [LARGE SCALE GENOMIC DNA]</scope>
    <source>
        <strain evidence="1">Sponselee CDC</strain>
    </source>
</reference>
<evidence type="ECO:0000313" key="1">
    <source>
        <dbReference type="EMBL" id="EMJ77974.1"/>
    </source>
</evidence>
<proteinExistence type="predicted"/>
<dbReference type="AlphaFoldDB" id="M6BEQ4"/>
<comment type="caution">
    <text evidence="1">The sequence shown here is derived from an EMBL/GenBank/DDBJ whole genome shotgun (WGS) entry which is preliminary data.</text>
</comment>
<dbReference type="Proteomes" id="UP000011873">
    <property type="component" value="Unassembled WGS sequence"/>
</dbReference>
<gene>
    <name evidence="1" type="ORF">LEP1GSC016_0998</name>
</gene>
<organism evidence="1">
    <name type="scientific">Leptospira borgpetersenii serovar Hardjo-bovis str. Sponselee</name>
    <dbReference type="NCBI Taxonomy" id="1303729"/>
    <lineage>
        <taxon>Bacteria</taxon>
        <taxon>Pseudomonadati</taxon>
        <taxon>Spirochaetota</taxon>
        <taxon>Spirochaetia</taxon>
        <taxon>Leptospirales</taxon>
        <taxon>Leptospiraceae</taxon>
        <taxon>Leptospira</taxon>
    </lineage>
</organism>
<dbReference type="InterPro" id="IPR036890">
    <property type="entry name" value="HATPase_C_sf"/>
</dbReference>
<name>M6BEQ4_LEPBO</name>
<dbReference type="PATRIC" id="fig|1218567.3.peg.4086"/>
<sequence>MSVSLGIAKEHGGNLDFESEPGRYTRFYLRIPIFDPNNQ</sequence>
<evidence type="ECO:0008006" key="2">
    <source>
        <dbReference type="Google" id="ProtNLM"/>
    </source>
</evidence>
<dbReference type="SUPFAM" id="SSF55874">
    <property type="entry name" value="ATPase domain of HSP90 chaperone/DNA topoisomerase II/histidine kinase"/>
    <property type="match status" value="1"/>
</dbReference>
<dbReference type="EMBL" id="ANMU01000169">
    <property type="protein sequence ID" value="EMJ77974.1"/>
    <property type="molecule type" value="Genomic_DNA"/>
</dbReference>